<dbReference type="EMBL" id="JBHTIS010001590">
    <property type="protein sequence ID" value="MFD1048432.1"/>
    <property type="molecule type" value="Genomic_DNA"/>
</dbReference>
<keyword evidence="2" id="KW-0285">Flavoprotein</keyword>
<proteinExistence type="predicted"/>
<dbReference type="InterPro" id="IPR028202">
    <property type="entry name" value="Reductase_C"/>
</dbReference>
<evidence type="ECO:0000259" key="5">
    <source>
        <dbReference type="Pfam" id="PF07992"/>
    </source>
</evidence>
<evidence type="ECO:0000313" key="8">
    <source>
        <dbReference type="Proteomes" id="UP001597045"/>
    </source>
</evidence>
<evidence type="ECO:0000256" key="1">
    <source>
        <dbReference type="ARBA" id="ARBA00001974"/>
    </source>
</evidence>
<dbReference type="Proteomes" id="UP001597045">
    <property type="component" value="Unassembled WGS sequence"/>
</dbReference>
<dbReference type="Pfam" id="PF07992">
    <property type="entry name" value="Pyr_redox_2"/>
    <property type="match status" value="1"/>
</dbReference>
<dbReference type="SUPFAM" id="SSF55424">
    <property type="entry name" value="FAD/NAD-linked reductases, dimerisation (C-terminal) domain"/>
    <property type="match status" value="1"/>
</dbReference>
<feature type="non-terminal residue" evidence="7">
    <location>
        <position position="1"/>
    </location>
</feature>
<accession>A0ABW3ME66</accession>
<evidence type="ECO:0000259" key="6">
    <source>
        <dbReference type="Pfam" id="PF14759"/>
    </source>
</evidence>
<evidence type="ECO:0000256" key="2">
    <source>
        <dbReference type="ARBA" id="ARBA00022630"/>
    </source>
</evidence>
<comment type="cofactor">
    <cofactor evidence="1">
        <name>FAD</name>
        <dbReference type="ChEBI" id="CHEBI:57692"/>
    </cofactor>
</comment>
<reference evidence="8" key="1">
    <citation type="journal article" date="2019" name="Int. J. Syst. Evol. Microbiol.">
        <title>The Global Catalogue of Microorganisms (GCM) 10K type strain sequencing project: providing services to taxonomists for standard genome sequencing and annotation.</title>
        <authorList>
            <consortium name="The Broad Institute Genomics Platform"/>
            <consortium name="The Broad Institute Genome Sequencing Center for Infectious Disease"/>
            <person name="Wu L."/>
            <person name="Ma J."/>
        </authorList>
    </citation>
    <scope>NUCLEOTIDE SEQUENCE [LARGE SCALE GENOMIC DNA]</scope>
    <source>
        <strain evidence="8">JCM 31486</strain>
    </source>
</reference>
<keyword evidence="8" id="KW-1185">Reference proteome</keyword>
<dbReference type="PANTHER" id="PTHR43557">
    <property type="entry name" value="APOPTOSIS-INDUCING FACTOR 1"/>
    <property type="match status" value="1"/>
</dbReference>
<gene>
    <name evidence="7" type="ORF">ACFQ1S_24315</name>
</gene>
<feature type="domain" description="FAD/NAD(P)-binding" evidence="5">
    <location>
        <begin position="2"/>
        <end position="73"/>
    </location>
</feature>
<evidence type="ECO:0000256" key="3">
    <source>
        <dbReference type="ARBA" id="ARBA00022827"/>
    </source>
</evidence>
<sequence length="176" mass="19112">TLDADAVLVAIGAAPNVTLAQEAGLEVDNGVLVDASLRTSDPDIYAVGDIASEAHPTLNKRVRVEHWANALNQPAVAATGMLGGTASYDELPYFYTDQYDLGMEYIGDIAGYDRVVFRGDVAKREFIAFWLKDNHVLAGMNVNIWDVVDPIKALIKSGRQIDPERLADPTVPLEDI</sequence>
<evidence type="ECO:0000256" key="4">
    <source>
        <dbReference type="ARBA" id="ARBA00023002"/>
    </source>
</evidence>
<dbReference type="InterPro" id="IPR050446">
    <property type="entry name" value="FAD-oxidoreductase/Apoptosis"/>
</dbReference>
<comment type="caution">
    <text evidence="7">The sequence shown here is derived from an EMBL/GenBank/DDBJ whole genome shotgun (WGS) entry which is preliminary data.</text>
</comment>
<dbReference type="InterPro" id="IPR016156">
    <property type="entry name" value="FAD/NAD-linked_Rdtase_dimer_sf"/>
</dbReference>
<evidence type="ECO:0000313" key="7">
    <source>
        <dbReference type="EMBL" id="MFD1048432.1"/>
    </source>
</evidence>
<dbReference type="PRINTS" id="PR00368">
    <property type="entry name" value="FADPNR"/>
</dbReference>
<keyword evidence="4" id="KW-0560">Oxidoreductase</keyword>
<organism evidence="7 8">
    <name type="scientific">Kibdelosporangium lantanae</name>
    <dbReference type="NCBI Taxonomy" id="1497396"/>
    <lineage>
        <taxon>Bacteria</taxon>
        <taxon>Bacillati</taxon>
        <taxon>Actinomycetota</taxon>
        <taxon>Actinomycetes</taxon>
        <taxon>Pseudonocardiales</taxon>
        <taxon>Pseudonocardiaceae</taxon>
        <taxon>Kibdelosporangium</taxon>
    </lineage>
</organism>
<feature type="domain" description="Reductase C-terminal" evidence="6">
    <location>
        <begin position="93"/>
        <end position="175"/>
    </location>
</feature>
<keyword evidence="3" id="KW-0274">FAD</keyword>
<dbReference type="Pfam" id="PF14759">
    <property type="entry name" value="Reductase_C"/>
    <property type="match status" value="1"/>
</dbReference>
<dbReference type="InterPro" id="IPR036188">
    <property type="entry name" value="FAD/NAD-bd_sf"/>
</dbReference>
<dbReference type="SUPFAM" id="SSF51905">
    <property type="entry name" value="FAD/NAD(P)-binding domain"/>
    <property type="match status" value="1"/>
</dbReference>
<dbReference type="Gene3D" id="3.30.390.30">
    <property type="match status" value="1"/>
</dbReference>
<dbReference type="InterPro" id="IPR023753">
    <property type="entry name" value="FAD/NAD-binding_dom"/>
</dbReference>
<dbReference type="Gene3D" id="3.50.50.60">
    <property type="entry name" value="FAD/NAD(P)-binding domain"/>
    <property type="match status" value="1"/>
</dbReference>
<protein>
    <submittedName>
        <fullName evidence="7">Oxidoreductase C-terminal domain-containing protein</fullName>
    </submittedName>
</protein>
<dbReference type="PANTHER" id="PTHR43557:SF2">
    <property type="entry name" value="RIESKE DOMAIN-CONTAINING PROTEIN-RELATED"/>
    <property type="match status" value="1"/>
</dbReference>
<name>A0ABW3ME66_9PSEU</name>